<proteinExistence type="predicted"/>
<sequence>MPTNTASGASCTISLVSTKTEDGSETTTTEEITCQEYRHGSSLDPITHVFKEVVTIESPNSGKFKIHLDIKPTACCVLEKSAVNLCGRTKAQKSLQPHDYVARCGPCRLGWNPLSTKSSDLRLRATRPYQFAPIKLVDPDEQQELCQDENIIKSLGTIELRIYRCKLLATLRQENTSAFKTTNEMSFSESSKNARLTSTAGLGKPAIKERKHKTQQIFLPFRRHLLSAPNYVHSVCIPVQATIDFVGEGIIPNPVMPAEPSVIDFRATSIAQPKPTPKVATINSDSEAENKDRGTQTQIKTEDSNNYASGSGSGCQCNCKNKRPAEDDGQVAEGFDQKRACTSNPDQKPDVNQRTQPSKPIFIDLTL</sequence>
<dbReference type="InterPro" id="IPR057678">
    <property type="entry name" value="DUF7918"/>
</dbReference>
<keyword evidence="4" id="KW-1185">Reference proteome</keyword>
<gene>
    <name evidence="3" type="ORF">PtA15_2A866</name>
</gene>
<evidence type="ECO:0000256" key="1">
    <source>
        <dbReference type="SAM" id="MobiDB-lite"/>
    </source>
</evidence>
<organism evidence="3 4">
    <name type="scientific">Puccinia triticina</name>
    <dbReference type="NCBI Taxonomy" id="208348"/>
    <lineage>
        <taxon>Eukaryota</taxon>
        <taxon>Fungi</taxon>
        <taxon>Dikarya</taxon>
        <taxon>Basidiomycota</taxon>
        <taxon>Pucciniomycotina</taxon>
        <taxon>Pucciniomycetes</taxon>
        <taxon>Pucciniales</taxon>
        <taxon>Pucciniaceae</taxon>
        <taxon>Puccinia</taxon>
    </lineage>
</organism>
<feature type="domain" description="DUF7918" evidence="2">
    <location>
        <begin position="116"/>
        <end position="212"/>
    </location>
</feature>
<dbReference type="RefSeq" id="XP_053018104.1">
    <property type="nucleotide sequence ID" value="XM_053166930.1"/>
</dbReference>
<evidence type="ECO:0000313" key="3">
    <source>
        <dbReference type="EMBL" id="WAQ82549.1"/>
    </source>
</evidence>
<name>A0ABY7CBX6_9BASI</name>
<feature type="region of interest" description="Disordered" evidence="1">
    <location>
        <begin position="268"/>
        <end position="313"/>
    </location>
</feature>
<protein>
    <recommendedName>
        <fullName evidence="2">DUF7918 domain-containing protein</fullName>
    </recommendedName>
</protein>
<feature type="compositionally biased region" description="Polar residues" evidence="1">
    <location>
        <begin position="295"/>
        <end position="310"/>
    </location>
</feature>
<dbReference type="Pfam" id="PF25534">
    <property type="entry name" value="DUF7918"/>
    <property type="match status" value="1"/>
</dbReference>
<dbReference type="PANTHER" id="PTHR36223:SF5">
    <property type="entry name" value="BETA-LACTAMASE-TYPE TRANSPEPTIDASE FOLD DOMAIN CONTAINING PROTEIN"/>
    <property type="match status" value="1"/>
</dbReference>
<evidence type="ECO:0000313" key="4">
    <source>
        <dbReference type="Proteomes" id="UP001164743"/>
    </source>
</evidence>
<reference evidence="3" key="1">
    <citation type="submission" date="2022-10" db="EMBL/GenBank/DDBJ databases">
        <title>Puccinia triticina Genome sequencing and assembly.</title>
        <authorList>
            <person name="Li C."/>
        </authorList>
    </citation>
    <scope>NUCLEOTIDE SEQUENCE</scope>
    <source>
        <strain evidence="3">Pt15</strain>
    </source>
</reference>
<evidence type="ECO:0000259" key="2">
    <source>
        <dbReference type="Pfam" id="PF25534"/>
    </source>
</evidence>
<dbReference type="GeneID" id="77807825"/>
<feature type="compositionally biased region" description="Polar residues" evidence="1">
    <location>
        <begin position="340"/>
        <end position="358"/>
    </location>
</feature>
<feature type="region of interest" description="Disordered" evidence="1">
    <location>
        <begin position="338"/>
        <end position="367"/>
    </location>
</feature>
<dbReference type="EMBL" id="CP110422">
    <property type="protein sequence ID" value="WAQ82549.1"/>
    <property type="molecule type" value="Genomic_DNA"/>
</dbReference>
<accession>A0ABY7CBX6</accession>
<dbReference type="PANTHER" id="PTHR36223">
    <property type="entry name" value="BETA-LACTAMASE-TYPE TRANSPEPTIDASE FOLD DOMAIN CONTAINING PROTEIN"/>
    <property type="match status" value="1"/>
</dbReference>
<dbReference type="Proteomes" id="UP001164743">
    <property type="component" value="Chromosome 2A"/>
</dbReference>